<comment type="caution">
    <text evidence="1">The sequence shown here is derived from an EMBL/GenBank/DDBJ whole genome shotgun (WGS) entry which is preliminary data.</text>
</comment>
<sequence length="40" mass="4774">MRASIWRKQAFTAIRRCRRQGWSSGEFYPLSIVVIDKLFV</sequence>
<gene>
    <name evidence="1" type="ORF">EDWATA_02552</name>
</gene>
<evidence type="ECO:0000313" key="1">
    <source>
        <dbReference type="EMBL" id="EFE22425.1"/>
    </source>
</evidence>
<accession>D4F718</accession>
<dbReference type="EMBL" id="ADGK01000220">
    <property type="protein sequence ID" value="EFE22425.1"/>
    <property type="molecule type" value="Genomic_DNA"/>
</dbReference>
<name>D4F718_EDWTA</name>
<reference evidence="1 2" key="1">
    <citation type="submission" date="2010-02" db="EMBL/GenBank/DDBJ databases">
        <authorList>
            <person name="Weinstock G."/>
            <person name="Sodergren E."/>
            <person name="Clifton S."/>
            <person name="Fulton L."/>
            <person name="Fulton B."/>
            <person name="Courtney L."/>
            <person name="Fronick C."/>
            <person name="Harrison M."/>
            <person name="Strong C."/>
            <person name="Farmer C."/>
            <person name="Delahaunty K."/>
            <person name="Markovic C."/>
            <person name="Hall O."/>
            <person name="Minx P."/>
            <person name="Tomlinson C."/>
            <person name="Mitreva M."/>
            <person name="Nelson J."/>
            <person name="Hou S."/>
            <person name="Wollam A."/>
            <person name="Pepin K.H."/>
            <person name="Johnson M."/>
            <person name="Bhonagiri V."/>
            <person name="Zhang X."/>
            <person name="Suruliraj S."/>
            <person name="Warren W."/>
            <person name="Chinwalla A."/>
            <person name="Mardis E.R."/>
            <person name="Wilson R.K."/>
        </authorList>
    </citation>
    <scope>NUCLEOTIDE SEQUENCE [LARGE SCALE GENOMIC DNA]</scope>
    <source>
        <strain evidence="1 2">ATCC 23685</strain>
    </source>
</reference>
<evidence type="ECO:0000313" key="2">
    <source>
        <dbReference type="Proteomes" id="UP000003692"/>
    </source>
</evidence>
<dbReference type="AlphaFoldDB" id="D4F718"/>
<protein>
    <submittedName>
        <fullName evidence="1">Uncharacterized protein</fullName>
    </submittedName>
</protein>
<dbReference type="HOGENOM" id="CLU_3288752_0_0_6"/>
<proteinExistence type="predicted"/>
<dbReference type="Proteomes" id="UP000003692">
    <property type="component" value="Unassembled WGS sequence"/>
</dbReference>
<organism evidence="1 2">
    <name type="scientific">Edwardsiella tarda ATCC 23685</name>
    <dbReference type="NCBI Taxonomy" id="500638"/>
    <lineage>
        <taxon>Bacteria</taxon>
        <taxon>Pseudomonadati</taxon>
        <taxon>Pseudomonadota</taxon>
        <taxon>Gammaproteobacteria</taxon>
        <taxon>Enterobacterales</taxon>
        <taxon>Hafniaceae</taxon>
        <taxon>Edwardsiella</taxon>
    </lineage>
</organism>